<evidence type="ECO:0000259" key="1">
    <source>
        <dbReference type="Pfam" id="PF03050"/>
    </source>
</evidence>
<dbReference type="Pfam" id="PF13817">
    <property type="entry name" value="DDE_Tnp_IS66_C"/>
    <property type="match status" value="1"/>
</dbReference>
<proteinExistence type="predicted"/>
<evidence type="ECO:0000259" key="3">
    <source>
        <dbReference type="Pfam" id="PF13817"/>
    </source>
</evidence>
<evidence type="ECO:0000313" key="4">
    <source>
        <dbReference type="EMBL" id="NUZ09128.1"/>
    </source>
</evidence>
<dbReference type="Pfam" id="PF13005">
    <property type="entry name" value="zf-IS66"/>
    <property type="match status" value="1"/>
</dbReference>
<sequence>MPRETQTHRPLVTPAHHDADGGPCGCSVCGGRLRLVGTDVSEQLEYVPAQFKVIRHVRPKLACTTCETIQQAPAPSRPIARGIAGPALLAHVMTAKFCDHLPLDRQSRIYARAGIELDRAKLAKWVARSSELLDPLVEALGRYVRAAAKLHGDDTPVKVLAPGEGKTRTGRLWAYVRDDRPMGSHEPPAAWFRYSADRRGEHPQAHLARFQGALQADAYGGWGGLYEDGVTEVACWAHARRPWWDLYLATGRSADGVAAEALGRIRELYRIEAEVRGQPPEIRRAHRQARAGPLLTALREWFTHLLTRTSTKSEIAKAARYSLARWTALTRYVDDGTLEIDNNAAERVLRGVALGRHNFLFMGSDAGGHRAAAFYSLVETAKLNGLDPEAYLREVFARIAEHRIDRIDELLPWKIASELVPEPTQRAA</sequence>
<gene>
    <name evidence="4" type="ORF">HQN59_25655</name>
</gene>
<dbReference type="AlphaFoldDB" id="A0A7Y6NTL7"/>
<evidence type="ECO:0000259" key="2">
    <source>
        <dbReference type="Pfam" id="PF13005"/>
    </source>
</evidence>
<feature type="domain" description="Transposase IS66 central" evidence="1">
    <location>
        <begin position="81"/>
        <end position="369"/>
    </location>
</feature>
<feature type="domain" description="Transposase IS66 zinc-finger binding" evidence="2">
    <location>
        <begin position="23"/>
        <end position="67"/>
    </location>
</feature>
<evidence type="ECO:0000313" key="5">
    <source>
        <dbReference type="Proteomes" id="UP000529637"/>
    </source>
</evidence>
<name>A0A7Y6NTL7_9BURK</name>
<dbReference type="PANTHER" id="PTHR33678">
    <property type="entry name" value="BLL1576 PROTEIN"/>
    <property type="match status" value="1"/>
</dbReference>
<dbReference type="Pfam" id="PF03050">
    <property type="entry name" value="DDE_Tnp_IS66"/>
    <property type="match status" value="1"/>
</dbReference>
<dbReference type="InterPro" id="IPR052344">
    <property type="entry name" value="Transposase-related"/>
</dbReference>
<dbReference type="InterPro" id="IPR024474">
    <property type="entry name" value="Znf_dom_IS66"/>
</dbReference>
<keyword evidence="5" id="KW-1185">Reference proteome</keyword>
<dbReference type="Proteomes" id="UP000529637">
    <property type="component" value="Unassembled WGS sequence"/>
</dbReference>
<dbReference type="InterPro" id="IPR039552">
    <property type="entry name" value="IS66_C"/>
</dbReference>
<feature type="domain" description="Transposase IS66 C-terminal" evidence="3">
    <location>
        <begin position="376"/>
        <end position="413"/>
    </location>
</feature>
<organism evidence="4 5">
    <name type="scientific">Piscinibacter koreensis</name>
    <dbReference type="NCBI Taxonomy" id="2742824"/>
    <lineage>
        <taxon>Bacteria</taxon>
        <taxon>Pseudomonadati</taxon>
        <taxon>Pseudomonadota</taxon>
        <taxon>Betaproteobacteria</taxon>
        <taxon>Burkholderiales</taxon>
        <taxon>Sphaerotilaceae</taxon>
        <taxon>Piscinibacter</taxon>
    </lineage>
</organism>
<reference evidence="4 5" key="1">
    <citation type="submission" date="2020-06" db="EMBL/GenBank/DDBJ databases">
        <title>Schlegella sp. ID0723 isolated from air conditioner.</title>
        <authorList>
            <person name="Kim D.Y."/>
            <person name="Kim D.-U."/>
        </authorList>
    </citation>
    <scope>NUCLEOTIDE SEQUENCE [LARGE SCALE GENOMIC DNA]</scope>
    <source>
        <strain evidence="4 5">ID0723</strain>
    </source>
</reference>
<dbReference type="InterPro" id="IPR004291">
    <property type="entry name" value="Transposase_IS66_central"/>
</dbReference>
<dbReference type="NCBIfam" id="NF033517">
    <property type="entry name" value="transpos_IS66"/>
    <property type="match status" value="1"/>
</dbReference>
<accession>A0A7Y6NTL7</accession>
<comment type="caution">
    <text evidence="4">The sequence shown here is derived from an EMBL/GenBank/DDBJ whole genome shotgun (WGS) entry which is preliminary data.</text>
</comment>
<dbReference type="EMBL" id="JABWMJ010000032">
    <property type="protein sequence ID" value="NUZ09128.1"/>
    <property type="molecule type" value="Genomic_DNA"/>
</dbReference>
<protein>
    <submittedName>
        <fullName evidence="4">IS66 family transposase</fullName>
    </submittedName>
</protein>
<dbReference type="PANTHER" id="PTHR33678:SF1">
    <property type="entry name" value="BLL1576 PROTEIN"/>
    <property type="match status" value="1"/>
</dbReference>